<name>L7MC06_RHIPC</name>
<protein>
    <submittedName>
        <fullName evidence="2">Putative group viii salivary lipocalin</fullName>
    </submittedName>
</protein>
<feature type="chain" id="PRO_5003981558" evidence="1">
    <location>
        <begin position="20"/>
        <end position="182"/>
    </location>
</feature>
<dbReference type="AlphaFoldDB" id="L7MC06"/>
<dbReference type="InterPro" id="IPR012674">
    <property type="entry name" value="Calycin"/>
</dbReference>
<keyword evidence="1" id="KW-0732">Signal</keyword>
<feature type="signal peptide" evidence="1">
    <location>
        <begin position="1"/>
        <end position="19"/>
    </location>
</feature>
<proteinExistence type="evidence at transcript level"/>
<reference evidence="2" key="1">
    <citation type="submission" date="2012-11" db="EMBL/GenBank/DDBJ databases">
        <authorList>
            <person name="Lucero-Rivera Y.E."/>
            <person name="Tovar-Ramirez D."/>
        </authorList>
    </citation>
    <scope>NUCLEOTIDE SEQUENCE</scope>
    <source>
        <tissue evidence="2">Salivary gland</tissue>
    </source>
</reference>
<dbReference type="EMBL" id="GACK01004330">
    <property type="protein sequence ID" value="JAA60704.1"/>
    <property type="molecule type" value="mRNA"/>
</dbReference>
<sequence length="182" mass="21290">MKVLLCGLLTLCALVFSNSDPPYRLPDMPAVTDKPLYLVGYSMERYHWQWRCINTTYISKENGWVRRYISVAYNTTSYALKWNDTMEVRNKSHDVILEVKASGLVKGWFHAKDWYVIRHYDDKSLLLSEEIQGIHNLTPPCSLWLTMPTKKESDIPPRTKRKFFRLCPNATFIGYDDNACNK</sequence>
<organism evidence="2">
    <name type="scientific">Rhipicephalus pulchellus</name>
    <name type="common">Yellow backed tick</name>
    <name type="synonym">Dermacentor pulchellus</name>
    <dbReference type="NCBI Taxonomy" id="72859"/>
    <lineage>
        <taxon>Eukaryota</taxon>
        <taxon>Metazoa</taxon>
        <taxon>Ecdysozoa</taxon>
        <taxon>Arthropoda</taxon>
        <taxon>Chelicerata</taxon>
        <taxon>Arachnida</taxon>
        <taxon>Acari</taxon>
        <taxon>Parasitiformes</taxon>
        <taxon>Ixodida</taxon>
        <taxon>Ixodoidea</taxon>
        <taxon>Ixodidae</taxon>
        <taxon>Rhipicephalinae</taxon>
        <taxon>Rhipicephalus</taxon>
        <taxon>Rhipicephalus</taxon>
    </lineage>
</organism>
<reference evidence="2" key="2">
    <citation type="journal article" date="2015" name="J. Proteomics">
        <title>Sexual differences in the sialomes of the zebra tick, Rhipicephalus pulchellus.</title>
        <authorList>
            <person name="Tan A.W."/>
            <person name="Francischetti I.M."/>
            <person name="Slovak M."/>
            <person name="Kini R.M."/>
            <person name="Ribeiro J.M."/>
        </authorList>
    </citation>
    <scope>NUCLEOTIDE SEQUENCE</scope>
    <source>
        <tissue evidence="2">Salivary gland</tissue>
    </source>
</reference>
<evidence type="ECO:0000313" key="2">
    <source>
        <dbReference type="EMBL" id="JAA60704.1"/>
    </source>
</evidence>
<evidence type="ECO:0000256" key="1">
    <source>
        <dbReference type="SAM" id="SignalP"/>
    </source>
</evidence>
<accession>L7MC06</accession>
<dbReference type="Gene3D" id="2.40.128.20">
    <property type="match status" value="1"/>
</dbReference>